<proteinExistence type="predicted"/>
<protein>
    <submittedName>
        <fullName evidence="2">Uncharacterized protein</fullName>
    </submittedName>
</protein>
<accession>A0A7R9QF52</accession>
<feature type="compositionally biased region" description="Polar residues" evidence="1">
    <location>
        <begin position="108"/>
        <end position="119"/>
    </location>
</feature>
<organism evidence="2">
    <name type="scientific">Oppiella nova</name>
    <dbReference type="NCBI Taxonomy" id="334625"/>
    <lineage>
        <taxon>Eukaryota</taxon>
        <taxon>Metazoa</taxon>
        <taxon>Ecdysozoa</taxon>
        <taxon>Arthropoda</taxon>
        <taxon>Chelicerata</taxon>
        <taxon>Arachnida</taxon>
        <taxon>Acari</taxon>
        <taxon>Acariformes</taxon>
        <taxon>Sarcoptiformes</taxon>
        <taxon>Oribatida</taxon>
        <taxon>Brachypylina</taxon>
        <taxon>Oppioidea</taxon>
        <taxon>Oppiidae</taxon>
        <taxon>Oppiella</taxon>
    </lineage>
</organism>
<sequence>MASNGGQSPQEAVGGATAPVAPEPDTTGPAIDEHIDRNIKALTKTFSDLKVRAPGGHRKYYYEVDITLRSNAAEDVDHRLATRMKRLSTGSYSSREGPIGGELDDSASTDGNTSQTSSRKGPIGGSDAHEWQPLTPREKQTIVFRMAREWPQVFRRHTRLVFFEYTGGQYLCSHELLDIVNNGFGTTGPQEPQASTSSAVMASDIIWQSAVRRVCMGGKRKGLAVGDSVKSKALLKGTTYEVRLTYWCPTPEADNPYDWQRIQAKKSRLGTDSYDIDCPLVPPMKRLSIGPTHEEQHMRTVSSADNYEHYYEVDVEHLSIDGHKPLALRDDEKMIIVERMVDEWPEVFAKEPKVQYNYYGLKYMSCYQWLDISADGRSTTTGPQPEVTRTVRVRMSGKRWESWRTETLWDEEVFVVSLRYCSQTPGADSLSHRLHVVKDQYSGEVAETFNACSDGNGDEMGMVAAKSAQNINRPLALPMKRLSISRASLRSQRQNEGTVSSEHNYEYYYEVVVQQLFIGGYTRLTLLDAEKMSIVALMVRQWPEVFYTMAPVVRYKYEGSRYMSCNQFLDFGSEGRSTIISSGQPVVIRTVKIEMTGQRWRKWRSDAKRLNEMFVVRLRYCPHKTTGADSPPNPMPVPVDQSIGFQLSEPLEAKTNGATNEGNGVQTYGGVGLQYHYYEVVVKHVPTDDGDNALTLSATEKRLIFERMITEWSDVFAPGDRKVFYLYEGYEYMLCKQWLPIDVATRYVSISLIPLSTEQSFEVQLKYWYPTAGKTNPFGLRSADMSSPLVQTPPVPVSAQLPRAADTQYHKYRAHIKHLPTDGTAVPSAGAPNVNDLLTEAMIKSNTYYIIRKMGAEWPEVFGDALKTIVPVDSTGSFWCSRPLDNIQVSTPTSRVVSISLCDGSGVQTFEVDVYKAVYDFPSVQDFSCEGTATHKQSVGNSRAFEEMTGTRHYQYKAHIKHVSDTLTIASPQVYTNEQIRDYSYRIITKMAVEWPEVFGDTRLAAKTIVSYDSTGSFCRFWCSRSLDTILVSKPTRRVVSIDVGIHGSVQTFELAYSS</sequence>
<evidence type="ECO:0000313" key="3">
    <source>
        <dbReference type="Proteomes" id="UP000728032"/>
    </source>
</evidence>
<evidence type="ECO:0000313" key="2">
    <source>
        <dbReference type="EMBL" id="CAD7641935.1"/>
    </source>
</evidence>
<feature type="compositionally biased region" description="Polar residues" evidence="1">
    <location>
        <begin position="1"/>
        <end position="10"/>
    </location>
</feature>
<dbReference type="Proteomes" id="UP000728032">
    <property type="component" value="Unassembled WGS sequence"/>
</dbReference>
<feature type="region of interest" description="Disordered" evidence="1">
    <location>
        <begin position="1"/>
        <end position="31"/>
    </location>
</feature>
<dbReference type="EMBL" id="CAJPVJ010000961">
    <property type="protein sequence ID" value="CAG2163768.1"/>
    <property type="molecule type" value="Genomic_DNA"/>
</dbReference>
<feature type="region of interest" description="Disordered" evidence="1">
    <location>
        <begin position="89"/>
        <end position="135"/>
    </location>
</feature>
<name>A0A7R9QF52_9ACAR</name>
<reference evidence="2" key="1">
    <citation type="submission" date="2020-11" db="EMBL/GenBank/DDBJ databases">
        <authorList>
            <person name="Tran Van P."/>
        </authorList>
    </citation>
    <scope>NUCLEOTIDE SEQUENCE</scope>
</reference>
<evidence type="ECO:0000256" key="1">
    <source>
        <dbReference type="SAM" id="MobiDB-lite"/>
    </source>
</evidence>
<gene>
    <name evidence="2" type="ORF">ONB1V03_LOCUS3333</name>
</gene>
<keyword evidence="3" id="KW-1185">Reference proteome</keyword>
<dbReference type="EMBL" id="OC915786">
    <property type="protein sequence ID" value="CAD7641935.1"/>
    <property type="molecule type" value="Genomic_DNA"/>
</dbReference>
<dbReference type="AlphaFoldDB" id="A0A7R9QF52"/>